<dbReference type="eggNOG" id="COG1301">
    <property type="taxonomic scope" value="Bacteria"/>
</dbReference>
<evidence type="ECO:0000256" key="8">
    <source>
        <dbReference type="SAM" id="Phobius"/>
    </source>
</evidence>
<feature type="transmembrane region" description="Helical" evidence="8">
    <location>
        <begin position="378"/>
        <end position="408"/>
    </location>
</feature>
<dbReference type="InterPro" id="IPR001991">
    <property type="entry name" value="Na-dicarboxylate_symporter"/>
</dbReference>
<dbReference type="SUPFAM" id="SSF118215">
    <property type="entry name" value="Proton glutamate symport protein"/>
    <property type="match status" value="1"/>
</dbReference>
<evidence type="ECO:0000256" key="1">
    <source>
        <dbReference type="ARBA" id="ARBA00004141"/>
    </source>
</evidence>
<reference evidence="10 11" key="1">
    <citation type="submission" date="2007-08" db="EMBL/GenBank/DDBJ databases">
        <title>Complete sequence of Shewanella sediminis HAW-EB3.</title>
        <authorList>
            <consortium name="US DOE Joint Genome Institute"/>
            <person name="Copeland A."/>
            <person name="Lucas S."/>
            <person name="Lapidus A."/>
            <person name="Barry K."/>
            <person name="Glavina del Rio T."/>
            <person name="Dalin E."/>
            <person name="Tice H."/>
            <person name="Pitluck S."/>
            <person name="Chertkov O."/>
            <person name="Brettin T."/>
            <person name="Bruce D."/>
            <person name="Detter J.C."/>
            <person name="Han C."/>
            <person name="Schmutz J."/>
            <person name="Larimer F."/>
            <person name="Land M."/>
            <person name="Hauser L."/>
            <person name="Kyrpides N."/>
            <person name="Kim E."/>
            <person name="Zhao J.-S."/>
            <person name="Richardson P."/>
        </authorList>
    </citation>
    <scope>NUCLEOTIDE SEQUENCE [LARGE SCALE GENOMIC DNA]</scope>
    <source>
        <strain evidence="10 11">HAW-EB3</strain>
    </source>
</reference>
<feature type="transmembrane region" description="Helical" evidence="8">
    <location>
        <begin position="304"/>
        <end position="333"/>
    </location>
</feature>
<sequence>MKHGDINLHDSIGMKSVFKKMLSMTSSSQMLVAMFLGFAIGIFFGESVGWLRSIGTSVILLMQMTVLPYIVVSLVGGIGKLQKSTAMLIFSRAGLIMLLLWLIGLITVALMPLSFPFVESASFFSTSTIEPVAAIDYFKLYIPSNPFESMAAGYVPAMVVFSIAMGLALIGMEGDHKQQILTFMHTTSEVFSRITQGLVKVLPIGIFAMSASAAGTMGVDEFASMQVYLISYFVLCLLLTFWILPWIIASITPITFAQALRVSKASLITAFATGNIFIVIPVIVEECKQIMREHDNLSEDCATLIEILVPIAFTFPNIGKLTVILFVFFAGWFNGTPIDLTSIPSLSVSGLLSLFGSVYVAIPFMLDLVHLPSDLFQLFVMAGFITGKFGSITAVMNLFALTLLTAALFQKSLRLRPPQLIKMGLGIVSGVLLTLVVCRVGMGVFISSPAITSEVIANMQVADKVPTKVKKQFPVLGQTPSSPVADIQAIRTRGILRVGYTPSNVPFSYYNNAGQLVGFDSAMATKLAEDLDVEVEFIPFRKAELARSLKAGFFDIAMSGLAMDIRQMDQLSYCEPVLELNLAIATKDHLVNSFKSSQSILEMEQVTIAYAEHGDAIEDVAANYPNIEFVKVEGYKNFFRQKDDKYDAMVISAQAGSAWTLFFPGYGIALLESKSRYPVAYAVAQNNQSLLNYVNNWQRLRKVDGHQDQFYNYWMLGKGATEPQPRWSIIRDVLHWVD</sequence>
<name>A8FZB4_SHESH</name>
<dbReference type="GO" id="GO:0016020">
    <property type="term" value="C:membrane"/>
    <property type="evidence" value="ECO:0007669"/>
    <property type="project" value="UniProtKB-SubCell"/>
</dbReference>
<dbReference type="InterPro" id="IPR001638">
    <property type="entry name" value="Solute-binding_3/MltF_N"/>
</dbReference>
<gene>
    <name evidence="10" type="ordered locus">Ssed_3583</name>
</gene>
<dbReference type="Proteomes" id="UP000002015">
    <property type="component" value="Chromosome"/>
</dbReference>
<keyword evidence="4 8" id="KW-0812">Transmembrane</keyword>
<dbReference type="Pfam" id="PF00375">
    <property type="entry name" value="SDF"/>
    <property type="match status" value="1"/>
</dbReference>
<dbReference type="PRINTS" id="PR00173">
    <property type="entry name" value="EDTRNSPORT"/>
</dbReference>
<keyword evidence="6 8" id="KW-1133">Transmembrane helix</keyword>
<feature type="transmembrane region" description="Helical" evidence="8">
    <location>
        <begin position="201"/>
        <end position="219"/>
    </location>
</feature>
<evidence type="ECO:0000256" key="6">
    <source>
        <dbReference type="ARBA" id="ARBA00022989"/>
    </source>
</evidence>
<dbReference type="InterPro" id="IPR036458">
    <property type="entry name" value="Na:dicarbo_symporter_sf"/>
</dbReference>
<keyword evidence="11" id="KW-1185">Reference proteome</keyword>
<keyword evidence="7 8" id="KW-0472">Membrane</keyword>
<comment type="subcellular location">
    <subcellularLocation>
        <location evidence="1">Membrane</location>
        <topology evidence="1">Multi-pass membrane protein</topology>
    </subcellularLocation>
</comment>
<protein>
    <submittedName>
        <fullName evidence="10">Extracellular solute-binding protein, family 3</fullName>
    </submittedName>
</protein>
<keyword evidence="3" id="KW-0813">Transport</keyword>
<feature type="transmembrane region" description="Helical" evidence="8">
    <location>
        <begin position="420"/>
        <end position="446"/>
    </location>
</feature>
<proteinExistence type="inferred from homology"/>
<evidence type="ECO:0000313" key="10">
    <source>
        <dbReference type="EMBL" id="ABV38187.1"/>
    </source>
</evidence>
<organism evidence="10 11">
    <name type="scientific">Shewanella sediminis (strain HAW-EB3)</name>
    <dbReference type="NCBI Taxonomy" id="425104"/>
    <lineage>
        <taxon>Bacteria</taxon>
        <taxon>Pseudomonadati</taxon>
        <taxon>Pseudomonadota</taxon>
        <taxon>Gammaproteobacteria</taxon>
        <taxon>Alteromonadales</taxon>
        <taxon>Shewanellaceae</taxon>
        <taxon>Shewanella</taxon>
    </lineage>
</organism>
<feature type="transmembrane region" description="Helical" evidence="8">
    <location>
        <begin position="265"/>
        <end position="284"/>
    </location>
</feature>
<dbReference type="SMART" id="SM00062">
    <property type="entry name" value="PBPb"/>
    <property type="match status" value="1"/>
</dbReference>
<dbReference type="PANTHER" id="PTHR35936">
    <property type="entry name" value="MEMBRANE-BOUND LYTIC MUREIN TRANSGLYCOSYLASE F"/>
    <property type="match status" value="1"/>
</dbReference>
<feature type="transmembrane region" description="Helical" evidence="8">
    <location>
        <begin position="50"/>
        <end position="72"/>
    </location>
</feature>
<evidence type="ECO:0000313" key="11">
    <source>
        <dbReference type="Proteomes" id="UP000002015"/>
    </source>
</evidence>
<dbReference type="PANTHER" id="PTHR35936:SF19">
    <property type="entry name" value="AMINO-ACID-BINDING PROTEIN YXEM-RELATED"/>
    <property type="match status" value="1"/>
</dbReference>
<dbReference type="SUPFAM" id="SSF53850">
    <property type="entry name" value="Periplasmic binding protein-like II"/>
    <property type="match status" value="1"/>
</dbReference>
<evidence type="ECO:0000256" key="7">
    <source>
        <dbReference type="ARBA" id="ARBA00023136"/>
    </source>
</evidence>
<dbReference type="GO" id="GO:0015293">
    <property type="term" value="F:symporter activity"/>
    <property type="evidence" value="ECO:0007669"/>
    <property type="project" value="InterPro"/>
</dbReference>
<evidence type="ECO:0000256" key="3">
    <source>
        <dbReference type="ARBA" id="ARBA00022448"/>
    </source>
</evidence>
<dbReference type="KEGG" id="sse:Ssed_3583"/>
<dbReference type="CDD" id="cd13530">
    <property type="entry name" value="PBP2_peptides_like"/>
    <property type="match status" value="1"/>
</dbReference>
<evidence type="ECO:0000256" key="4">
    <source>
        <dbReference type="ARBA" id="ARBA00022692"/>
    </source>
</evidence>
<dbReference type="Gene3D" id="3.40.190.10">
    <property type="entry name" value="Periplasmic binding protein-like II"/>
    <property type="match status" value="2"/>
</dbReference>
<dbReference type="AlphaFoldDB" id="A8FZB4"/>
<dbReference type="HOGENOM" id="CLU_381677_0_0_6"/>
<feature type="transmembrane region" description="Helical" evidence="8">
    <location>
        <begin position="151"/>
        <end position="170"/>
    </location>
</feature>
<dbReference type="Gene3D" id="1.10.3860.10">
    <property type="entry name" value="Sodium:dicarboxylate symporter"/>
    <property type="match status" value="1"/>
</dbReference>
<feature type="transmembrane region" description="Helical" evidence="8">
    <location>
        <begin position="21"/>
        <end position="44"/>
    </location>
</feature>
<accession>A8FZB4</accession>
<evidence type="ECO:0000259" key="9">
    <source>
        <dbReference type="SMART" id="SM00062"/>
    </source>
</evidence>
<feature type="transmembrane region" description="Helical" evidence="8">
    <location>
        <begin position="345"/>
        <end position="366"/>
    </location>
</feature>
<comment type="similarity">
    <text evidence="2">Belongs to the bacterial solute-binding protein 3 family.</text>
</comment>
<dbReference type="eggNOG" id="COG0834">
    <property type="taxonomic scope" value="Bacteria"/>
</dbReference>
<dbReference type="STRING" id="425104.Ssed_3583"/>
<evidence type="ECO:0000256" key="2">
    <source>
        <dbReference type="ARBA" id="ARBA00010333"/>
    </source>
</evidence>
<feature type="domain" description="Solute-binding protein family 3/N-terminal" evidence="9">
    <location>
        <begin position="495"/>
        <end position="718"/>
    </location>
</feature>
<evidence type="ECO:0000256" key="5">
    <source>
        <dbReference type="ARBA" id="ARBA00022729"/>
    </source>
</evidence>
<keyword evidence="5" id="KW-0732">Signal</keyword>
<feature type="transmembrane region" description="Helical" evidence="8">
    <location>
        <begin position="93"/>
        <end position="115"/>
    </location>
</feature>
<dbReference type="Pfam" id="PF00497">
    <property type="entry name" value="SBP_bac_3"/>
    <property type="match status" value="1"/>
</dbReference>
<feature type="transmembrane region" description="Helical" evidence="8">
    <location>
        <begin position="225"/>
        <end position="244"/>
    </location>
</feature>
<dbReference type="EMBL" id="CP000821">
    <property type="protein sequence ID" value="ABV38187.1"/>
    <property type="molecule type" value="Genomic_DNA"/>
</dbReference>